<proteinExistence type="inferred from homology"/>
<feature type="region of interest" description="Disordered" evidence="8">
    <location>
        <begin position="205"/>
        <end position="225"/>
    </location>
</feature>
<feature type="region of interest" description="Disordered" evidence="8">
    <location>
        <begin position="139"/>
        <end position="178"/>
    </location>
</feature>
<keyword evidence="5" id="KW-0234">DNA repair</keyword>
<evidence type="ECO:0000256" key="1">
    <source>
        <dbReference type="ARBA" id="ARBA00004123"/>
    </source>
</evidence>
<evidence type="ECO:0000313" key="9">
    <source>
        <dbReference type="EMBL" id="CAF3800542.1"/>
    </source>
</evidence>
<feature type="compositionally biased region" description="Basic residues" evidence="8">
    <location>
        <begin position="156"/>
        <end position="165"/>
    </location>
</feature>
<dbReference type="Proteomes" id="UP000663866">
    <property type="component" value="Unassembled WGS sequence"/>
</dbReference>
<dbReference type="GO" id="GO:0006281">
    <property type="term" value="P:DNA repair"/>
    <property type="evidence" value="ECO:0007669"/>
    <property type="project" value="UniProtKB-KW"/>
</dbReference>
<gene>
    <name evidence="9" type="ORF">OVN521_LOCUS3844</name>
</gene>
<evidence type="ECO:0000256" key="3">
    <source>
        <dbReference type="ARBA" id="ARBA00022763"/>
    </source>
</evidence>
<dbReference type="InterPro" id="IPR018574">
    <property type="entry name" value="Structure-sp_endonuc_su_Slx4"/>
</dbReference>
<comment type="similarity">
    <text evidence="2">Belongs to the SLX4 family.</text>
</comment>
<dbReference type="PANTHER" id="PTHR21541:SF3">
    <property type="entry name" value="STRUCTURE-SPECIFIC ENDONUCLEASE SUBUNIT SLX4"/>
    <property type="match status" value="1"/>
</dbReference>
<comment type="caution">
    <text evidence="9">The sequence shown here is derived from an EMBL/GenBank/DDBJ whole genome shotgun (WGS) entry which is preliminary data.</text>
</comment>
<dbReference type="EMBL" id="CAJOBG010000342">
    <property type="protein sequence ID" value="CAF3800542.1"/>
    <property type="molecule type" value="Genomic_DNA"/>
</dbReference>
<evidence type="ECO:0000256" key="8">
    <source>
        <dbReference type="SAM" id="MobiDB-lite"/>
    </source>
</evidence>
<keyword evidence="10" id="KW-1185">Reference proteome</keyword>
<name>A0A819BFM0_9BILA</name>
<reference evidence="9" key="1">
    <citation type="submission" date="2021-02" db="EMBL/GenBank/DDBJ databases">
        <authorList>
            <person name="Nowell W R."/>
        </authorList>
    </citation>
    <scope>NUCLEOTIDE SEQUENCE</scope>
</reference>
<evidence type="ECO:0000256" key="6">
    <source>
        <dbReference type="ARBA" id="ARBA00023242"/>
    </source>
</evidence>
<dbReference type="GO" id="GO:0006260">
    <property type="term" value="P:DNA replication"/>
    <property type="evidence" value="ECO:0007669"/>
    <property type="project" value="InterPro"/>
</dbReference>
<feature type="region of interest" description="Disordered" evidence="8">
    <location>
        <begin position="1"/>
        <end position="50"/>
    </location>
</feature>
<dbReference type="PANTHER" id="PTHR21541">
    <property type="entry name" value="BTB POZ DOMAIN CONTAINING 12"/>
    <property type="match status" value="1"/>
</dbReference>
<evidence type="ECO:0000256" key="4">
    <source>
        <dbReference type="ARBA" id="ARBA00023172"/>
    </source>
</evidence>
<dbReference type="Pfam" id="PF09494">
    <property type="entry name" value="Slx4"/>
    <property type="match status" value="1"/>
</dbReference>
<accession>A0A819BFM0</accession>
<dbReference type="GO" id="GO:0033557">
    <property type="term" value="C:Slx1-Slx4 complex"/>
    <property type="evidence" value="ECO:0007669"/>
    <property type="project" value="InterPro"/>
</dbReference>
<evidence type="ECO:0000256" key="2">
    <source>
        <dbReference type="ARBA" id="ARBA00006661"/>
    </source>
</evidence>
<keyword evidence="3" id="KW-0227">DNA damage</keyword>
<feature type="compositionally biased region" description="Low complexity" evidence="8">
    <location>
        <begin position="139"/>
        <end position="148"/>
    </location>
</feature>
<protein>
    <recommendedName>
        <fullName evidence="7">Structure-specific endonuclease subunit SLX4</fullName>
    </recommendedName>
</protein>
<keyword evidence="6" id="KW-0539">Nucleus</keyword>
<evidence type="ECO:0000256" key="5">
    <source>
        <dbReference type="ARBA" id="ARBA00023204"/>
    </source>
</evidence>
<comment type="subcellular location">
    <subcellularLocation>
        <location evidence="1">Nucleus</location>
    </subcellularLocation>
</comment>
<feature type="compositionally biased region" description="Low complexity" evidence="8">
    <location>
        <begin position="212"/>
        <end position="225"/>
    </location>
</feature>
<evidence type="ECO:0000256" key="7">
    <source>
        <dbReference type="ARBA" id="ARBA00029496"/>
    </source>
</evidence>
<evidence type="ECO:0000313" key="10">
    <source>
        <dbReference type="Proteomes" id="UP000663866"/>
    </source>
</evidence>
<sequence>MMIVNVHQKNNEDEDDNDRTEIYTPPPLDTTNDLNNSDEQENLHDRSRNSIKQQSFILLDDSFDQATTTKEPANEPIHNYWDQWPLADNELHDEEHLKIYSIPDIDIPPSPPRQIILSPTTDQTSTTTEKQIFDLLNLPPLLSTSTKTSNDERKKPSTKRKRKKKSMSEYRPPSPFSPKPYYKSMTIEELKKLYIENCSQAKKPIKSKSKTKASTPTLSSDSDAIPTTKLKKKPKLQTPTIPLKEIVRTYIESNSSLHARILCYEPIDFEEFHKQIKTDLNIKIVSKELMHCLDDQCITFTLRSRRGAFTNVMRAKRRHH</sequence>
<keyword evidence="4" id="KW-0233">DNA recombination</keyword>
<dbReference type="GO" id="GO:0000712">
    <property type="term" value="P:resolution of meiotic recombination intermediates"/>
    <property type="evidence" value="ECO:0007669"/>
    <property type="project" value="TreeGrafter"/>
</dbReference>
<organism evidence="9 10">
    <name type="scientific">Rotaria magnacalcarata</name>
    <dbReference type="NCBI Taxonomy" id="392030"/>
    <lineage>
        <taxon>Eukaryota</taxon>
        <taxon>Metazoa</taxon>
        <taxon>Spiralia</taxon>
        <taxon>Gnathifera</taxon>
        <taxon>Rotifera</taxon>
        <taxon>Eurotatoria</taxon>
        <taxon>Bdelloidea</taxon>
        <taxon>Philodinida</taxon>
        <taxon>Philodinidae</taxon>
        <taxon>Rotaria</taxon>
    </lineage>
</organism>
<dbReference type="AlphaFoldDB" id="A0A819BFM0"/>